<dbReference type="InterPro" id="IPR010261">
    <property type="entry name" value="Tir_chaperone"/>
</dbReference>
<dbReference type="OrthoDB" id="6196745at2"/>
<evidence type="ECO:0000313" key="1">
    <source>
        <dbReference type="EMBL" id="ABC31813.1"/>
    </source>
</evidence>
<dbReference type="CDD" id="cd17027">
    <property type="entry name" value="T3SC_IA_YscB_AscB-like"/>
    <property type="match status" value="1"/>
</dbReference>
<dbReference type="GO" id="GO:0030254">
    <property type="term" value="P:protein secretion by the type III secretion system"/>
    <property type="evidence" value="ECO:0007669"/>
    <property type="project" value="InterPro"/>
</dbReference>
<gene>
    <name evidence="1" type="ordered locus">HCH_05132</name>
</gene>
<evidence type="ECO:0000313" key="2">
    <source>
        <dbReference type="Proteomes" id="UP000000238"/>
    </source>
</evidence>
<dbReference type="SUPFAM" id="SSF69635">
    <property type="entry name" value="Type III secretory system chaperone-like"/>
    <property type="match status" value="1"/>
</dbReference>
<organism evidence="1 2">
    <name type="scientific">Hahella chejuensis (strain KCTC 2396)</name>
    <dbReference type="NCBI Taxonomy" id="349521"/>
    <lineage>
        <taxon>Bacteria</taxon>
        <taxon>Pseudomonadati</taxon>
        <taxon>Pseudomonadota</taxon>
        <taxon>Gammaproteobacteria</taxon>
        <taxon>Oceanospirillales</taxon>
        <taxon>Hahellaceae</taxon>
        <taxon>Hahella</taxon>
    </lineage>
</organism>
<protein>
    <submittedName>
        <fullName evidence="1">Uncharacterized protein</fullName>
    </submittedName>
</protein>
<accession>Q2SC11</accession>
<dbReference type="Gene3D" id="3.30.1460.10">
    <property type="match status" value="1"/>
</dbReference>
<reference evidence="1 2" key="1">
    <citation type="journal article" date="2005" name="Nucleic Acids Res.">
        <title>Genomic blueprint of Hahella chejuensis, a marine microbe producing an algicidal agent.</title>
        <authorList>
            <person name="Jeong H."/>
            <person name="Yim J.H."/>
            <person name="Lee C."/>
            <person name="Choi S.-H."/>
            <person name="Park Y.K."/>
            <person name="Yoon S.H."/>
            <person name="Hur C.-G."/>
            <person name="Kang H.-Y."/>
            <person name="Kim D."/>
            <person name="Lee H.H."/>
            <person name="Park K.H."/>
            <person name="Park S.-H."/>
            <person name="Park H.-S."/>
            <person name="Lee H.K."/>
            <person name="Oh T.K."/>
            <person name="Kim J.F."/>
        </authorList>
    </citation>
    <scope>NUCLEOTIDE SEQUENCE [LARGE SCALE GENOMIC DNA]</scope>
    <source>
        <strain evidence="1 2">KCTC 2396</strain>
    </source>
</reference>
<dbReference type="AlphaFoldDB" id="Q2SC11"/>
<dbReference type="KEGG" id="hch:HCH_05132"/>
<dbReference type="Proteomes" id="UP000000238">
    <property type="component" value="Chromosome"/>
</dbReference>
<dbReference type="STRING" id="349521.HCH_05132"/>
<proteinExistence type="predicted"/>
<dbReference type="EMBL" id="CP000155">
    <property type="protein sequence ID" value="ABC31813.1"/>
    <property type="molecule type" value="Genomic_DNA"/>
</dbReference>
<dbReference type="RefSeq" id="WP_011398878.1">
    <property type="nucleotide sequence ID" value="NC_007645.1"/>
</dbReference>
<keyword evidence="2" id="KW-1185">Reference proteome</keyword>
<name>Q2SC11_HAHCH</name>
<sequence length="148" mass="16900">MSTTLNKLIAEFAKKYDMPDLEQTPEGHFEWYVDANPVRFFESTGKIYVAAQVRKLPEDKRERGECVRTALKAALANADSHRESLYIDVNQDALCLYRCMAAKELSLFDFEKLLESFMHALDCMTEITGSVGGYARRDIPVLAPHTRF</sequence>
<dbReference type="Pfam" id="PF05932">
    <property type="entry name" value="CesT"/>
    <property type="match status" value="1"/>
</dbReference>
<dbReference type="HOGENOM" id="CLU_1756266_0_0_6"/>